<dbReference type="VEuPathDB" id="FungiDB:CCM_05314"/>
<dbReference type="OrthoDB" id="2446291at2759"/>
<name>A0A2H4S644_CORMI</name>
<evidence type="ECO:0000256" key="1">
    <source>
        <dbReference type="SAM" id="MobiDB-lite"/>
    </source>
</evidence>
<protein>
    <submittedName>
        <fullName evidence="2">Uncharacterized protein</fullName>
    </submittedName>
</protein>
<feature type="compositionally biased region" description="Basic residues" evidence="1">
    <location>
        <begin position="236"/>
        <end position="246"/>
    </location>
</feature>
<gene>
    <name evidence="2" type="ORF">A9K55_002680</name>
</gene>
<evidence type="ECO:0000313" key="2">
    <source>
        <dbReference type="EMBL" id="ATY58558.1"/>
    </source>
</evidence>
<reference evidence="2 3" key="1">
    <citation type="journal article" date="2017" name="BMC Genomics">
        <title>Chromosome level assembly and secondary metabolite potential of the parasitic fungus Cordyceps militaris.</title>
        <authorList>
            <person name="Kramer G.J."/>
            <person name="Nodwell J.R."/>
        </authorList>
    </citation>
    <scope>NUCLEOTIDE SEQUENCE [LARGE SCALE GENOMIC DNA]</scope>
    <source>
        <strain evidence="2 3">ATCC 34164</strain>
    </source>
</reference>
<dbReference type="Proteomes" id="UP000323067">
    <property type="component" value="Chromosome iv"/>
</dbReference>
<dbReference type="EMBL" id="CP023322">
    <property type="protein sequence ID" value="ATY58558.1"/>
    <property type="molecule type" value="Genomic_DNA"/>
</dbReference>
<dbReference type="AlphaFoldDB" id="A0A2H4S644"/>
<feature type="region of interest" description="Disordered" evidence="1">
    <location>
        <begin position="162"/>
        <end position="182"/>
    </location>
</feature>
<organism evidence="2 3">
    <name type="scientific">Cordyceps militaris</name>
    <name type="common">Caterpillar fungus</name>
    <name type="synonym">Clavaria militaris</name>
    <dbReference type="NCBI Taxonomy" id="73501"/>
    <lineage>
        <taxon>Eukaryota</taxon>
        <taxon>Fungi</taxon>
        <taxon>Dikarya</taxon>
        <taxon>Ascomycota</taxon>
        <taxon>Pezizomycotina</taxon>
        <taxon>Sordariomycetes</taxon>
        <taxon>Hypocreomycetidae</taxon>
        <taxon>Hypocreales</taxon>
        <taxon>Cordycipitaceae</taxon>
        <taxon>Cordyceps</taxon>
    </lineage>
</organism>
<evidence type="ECO:0000313" key="3">
    <source>
        <dbReference type="Proteomes" id="UP000323067"/>
    </source>
</evidence>
<feature type="region of interest" description="Disordered" evidence="1">
    <location>
        <begin position="220"/>
        <end position="249"/>
    </location>
</feature>
<dbReference type="OMA" id="GHFNHIV"/>
<accession>A0A2H4S644</accession>
<proteinExistence type="predicted"/>
<sequence>MFAPQQYTDVVDIGRKRQRDEAELANGPAGFSEHRARNQKRVQCLPVRTSPTPMTMQQNMWSSATMASGMGEADFVPNANYSTWQTSPHIYQQMTAMGSVEIQSAVPSHLQPDAAAGRIPTPMQPSFADQLRGQQWANSTSAAGRHGIVNLGHHQVGIAEPPCAQCDAPPGQDWQPLQSNRRLPSPISESEDCMAYSPGNYAALQAMEHPNAMMDIETQRPCASDDGEGEPDSPNSHRKGHTRSRHTVNTWTWQPGMKRSFSIGYRSDCDKCRDKVPGHFNHIIIS</sequence>
<dbReference type="VEuPathDB" id="FungiDB:A9K55_002680"/>